<gene>
    <name evidence="1" type="ORF">RM590_16525</name>
</gene>
<accession>A0ABU2MRF0</accession>
<dbReference type="Proteomes" id="UP001183246">
    <property type="component" value="Unassembled WGS sequence"/>
</dbReference>
<organism evidence="1 2">
    <name type="scientific">Streptomyces litchfieldiae</name>
    <dbReference type="NCBI Taxonomy" id="3075543"/>
    <lineage>
        <taxon>Bacteria</taxon>
        <taxon>Bacillati</taxon>
        <taxon>Actinomycetota</taxon>
        <taxon>Actinomycetes</taxon>
        <taxon>Kitasatosporales</taxon>
        <taxon>Streptomycetaceae</taxon>
        <taxon>Streptomyces</taxon>
    </lineage>
</organism>
<sequence>MSAELALLATTAAQSVITLMCTDAWTGTRNRVVGLWHRFRPEQEEDVAQGLDGAQGVLTAARAGSVPGVDETLTAQWATRFAELLAQHPEAAAELRALTAEAAAAPAPRTTITASGPGAVAAGTIYGNVTTHTTTGPEPPRG</sequence>
<evidence type="ECO:0000313" key="1">
    <source>
        <dbReference type="EMBL" id="MDT0344210.1"/>
    </source>
</evidence>
<proteinExistence type="predicted"/>
<comment type="caution">
    <text evidence="1">The sequence shown here is derived from an EMBL/GenBank/DDBJ whole genome shotgun (WGS) entry which is preliminary data.</text>
</comment>
<reference evidence="2" key="1">
    <citation type="submission" date="2023-07" db="EMBL/GenBank/DDBJ databases">
        <title>30 novel species of actinomycetes from the DSMZ collection.</title>
        <authorList>
            <person name="Nouioui I."/>
        </authorList>
    </citation>
    <scope>NUCLEOTIDE SEQUENCE [LARGE SCALE GENOMIC DNA]</scope>
    <source>
        <strain evidence="2">DSM 44938</strain>
    </source>
</reference>
<keyword evidence="2" id="KW-1185">Reference proteome</keyword>
<dbReference type="EMBL" id="JAVREL010000008">
    <property type="protein sequence ID" value="MDT0344210.1"/>
    <property type="molecule type" value="Genomic_DNA"/>
</dbReference>
<protein>
    <submittedName>
        <fullName evidence="1">Uncharacterized protein</fullName>
    </submittedName>
</protein>
<name>A0ABU2MRF0_9ACTN</name>
<evidence type="ECO:0000313" key="2">
    <source>
        <dbReference type="Proteomes" id="UP001183246"/>
    </source>
</evidence>
<dbReference type="RefSeq" id="WP_311705330.1">
    <property type="nucleotide sequence ID" value="NZ_JAVREL010000008.1"/>
</dbReference>